<comment type="caution">
    <text evidence="1">The sequence shown here is derived from an EMBL/GenBank/DDBJ whole genome shotgun (WGS) entry which is preliminary data.</text>
</comment>
<evidence type="ECO:0000313" key="1">
    <source>
        <dbReference type="EMBL" id="PJC28362.1"/>
    </source>
</evidence>
<proteinExistence type="predicted"/>
<name>A0A2M8ETB7_9BACT</name>
<dbReference type="Gene3D" id="3.30.460.40">
    <property type="match status" value="1"/>
</dbReference>
<evidence type="ECO:0000313" key="2">
    <source>
        <dbReference type="Proteomes" id="UP000229816"/>
    </source>
</evidence>
<sequence length="201" mass="24178">MNFYQEIITQKSWRILQKIKNEFDFILIGGWAVWLYTRTLKSKDIDLIVDYGALEFLKKNFEITKNERLKKYEARVEEVEVDIYLPFYSNPGLPPEFIQKYLTTQEGFRVPRPEILLILKQNVYEQRKLSVKGQKDKIDIFSLLTLNLDFSFYHKILKEIGQEERKSQLENLLKNTTRIKELNLTNHQMAKLKKRVLRFRV</sequence>
<organism evidence="1 2">
    <name type="scientific">Candidatus Shapirobacteria bacterium CG_4_9_14_0_2_um_filter_39_11</name>
    <dbReference type="NCBI Taxonomy" id="1974478"/>
    <lineage>
        <taxon>Bacteria</taxon>
        <taxon>Candidatus Shapironibacteriota</taxon>
    </lineage>
</organism>
<protein>
    <recommendedName>
        <fullName evidence="3">Nucleotidyl transferase AbiEii/AbiGii toxin family protein</fullName>
    </recommendedName>
</protein>
<reference evidence="2" key="1">
    <citation type="submission" date="2017-09" db="EMBL/GenBank/DDBJ databases">
        <title>Depth-based differentiation of microbial function through sediment-hosted aquifers and enrichment of novel symbionts in the deep terrestrial subsurface.</title>
        <authorList>
            <person name="Probst A.J."/>
            <person name="Ladd B."/>
            <person name="Jarett J.K."/>
            <person name="Geller-Mcgrath D.E."/>
            <person name="Sieber C.M.K."/>
            <person name="Emerson J.B."/>
            <person name="Anantharaman K."/>
            <person name="Thomas B.C."/>
            <person name="Malmstrom R."/>
            <person name="Stieglmeier M."/>
            <person name="Klingl A."/>
            <person name="Woyke T."/>
            <person name="Ryan C.M."/>
            <person name="Banfield J.F."/>
        </authorList>
    </citation>
    <scope>NUCLEOTIDE SEQUENCE [LARGE SCALE GENOMIC DNA]</scope>
</reference>
<dbReference type="AlphaFoldDB" id="A0A2M8ETB7"/>
<dbReference type="SUPFAM" id="SSF81301">
    <property type="entry name" value="Nucleotidyltransferase"/>
    <property type="match status" value="1"/>
</dbReference>
<accession>A0A2M8ETB7</accession>
<dbReference type="EMBL" id="PFSF01000013">
    <property type="protein sequence ID" value="PJC28362.1"/>
    <property type="molecule type" value="Genomic_DNA"/>
</dbReference>
<dbReference type="Proteomes" id="UP000229816">
    <property type="component" value="Unassembled WGS sequence"/>
</dbReference>
<gene>
    <name evidence="1" type="ORF">CO054_00535</name>
</gene>
<dbReference type="InterPro" id="IPR043519">
    <property type="entry name" value="NT_sf"/>
</dbReference>
<evidence type="ECO:0008006" key="3">
    <source>
        <dbReference type="Google" id="ProtNLM"/>
    </source>
</evidence>